<evidence type="ECO:0000313" key="2">
    <source>
        <dbReference type="Proteomes" id="UP001054945"/>
    </source>
</evidence>
<dbReference type="AlphaFoldDB" id="A0AAV4UYS5"/>
<accession>A0AAV4UYS5</accession>
<name>A0AAV4UYS5_CAEEX</name>
<proteinExistence type="predicted"/>
<evidence type="ECO:0000313" key="1">
    <source>
        <dbReference type="EMBL" id="GIY63130.1"/>
    </source>
</evidence>
<dbReference type="EMBL" id="BPLR01013704">
    <property type="protein sequence ID" value="GIY63130.1"/>
    <property type="molecule type" value="Genomic_DNA"/>
</dbReference>
<reference evidence="1 2" key="1">
    <citation type="submission" date="2021-06" db="EMBL/GenBank/DDBJ databases">
        <title>Caerostris extrusa draft genome.</title>
        <authorList>
            <person name="Kono N."/>
            <person name="Arakawa K."/>
        </authorList>
    </citation>
    <scope>NUCLEOTIDE SEQUENCE [LARGE SCALE GENOMIC DNA]</scope>
</reference>
<protein>
    <submittedName>
        <fullName evidence="1">Uncharacterized protein</fullName>
    </submittedName>
</protein>
<comment type="caution">
    <text evidence="1">The sequence shown here is derived from an EMBL/GenBank/DDBJ whole genome shotgun (WGS) entry which is preliminary data.</text>
</comment>
<sequence>MQEHHQLALELQLIIGDNINVKQFWSILYQKSRMTSAIDLRWWKIWANEEDFHNTHLIIHREALIGNHMGVIFAAAHL</sequence>
<organism evidence="1 2">
    <name type="scientific">Caerostris extrusa</name>
    <name type="common">Bark spider</name>
    <name type="synonym">Caerostris bankana</name>
    <dbReference type="NCBI Taxonomy" id="172846"/>
    <lineage>
        <taxon>Eukaryota</taxon>
        <taxon>Metazoa</taxon>
        <taxon>Ecdysozoa</taxon>
        <taxon>Arthropoda</taxon>
        <taxon>Chelicerata</taxon>
        <taxon>Arachnida</taxon>
        <taxon>Araneae</taxon>
        <taxon>Araneomorphae</taxon>
        <taxon>Entelegynae</taxon>
        <taxon>Araneoidea</taxon>
        <taxon>Araneidae</taxon>
        <taxon>Caerostris</taxon>
    </lineage>
</organism>
<dbReference type="Proteomes" id="UP001054945">
    <property type="component" value="Unassembled WGS sequence"/>
</dbReference>
<keyword evidence="2" id="KW-1185">Reference proteome</keyword>
<gene>
    <name evidence="1" type="ORF">CEXT_205491</name>
</gene>